<evidence type="ECO:0000313" key="2">
    <source>
        <dbReference type="EMBL" id="NHN33960.1"/>
    </source>
</evidence>
<evidence type="ECO:0008006" key="4">
    <source>
        <dbReference type="Google" id="ProtNLM"/>
    </source>
</evidence>
<sequence>MFAQYFGQFLLNRSLVTASQLDQAMSAQKETRVKLGVLAINKGYLSPEQVEEVHQAQTRIDKRFGEIAVNLGYAKEEQISELLSSQQSAHLTLGQTLIDQGTIDYEGFASALALYKKDYSLTDDKFDAIVNGNIEALLEAILTKEGISLHWAMNDYISLFSKNMIRFIDSHIRLEVATGEAATAYEWTAQQPLLSSDRIISRITGIGGSEASFLKLASLYAQEAVEAPDEMMEASVGEFLNLHNGIFLVNLSNRSIELEMEPQSVTRGTELATTTPVKVIIHVDGPQVKFDLIIADLGDLIATNYNREA</sequence>
<accession>A0ABX0JJH0</accession>
<dbReference type="Gene3D" id="3.40.1550.10">
    <property type="entry name" value="CheC-like"/>
    <property type="match status" value="1"/>
</dbReference>
<dbReference type="EMBL" id="JAAOIW010000015">
    <property type="protein sequence ID" value="NHN33960.1"/>
    <property type="molecule type" value="Genomic_DNA"/>
</dbReference>
<dbReference type="InterPro" id="IPR037257">
    <property type="entry name" value="T2SS_E_N_sf"/>
</dbReference>
<proteinExistence type="predicted"/>
<comment type="caution">
    <text evidence="2">The sequence shown here is derived from an EMBL/GenBank/DDBJ whole genome shotgun (WGS) entry which is preliminary data.</text>
</comment>
<evidence type="ECO:0000256" key="1">
    <source>
        <dbReference type="ARBA" id="ARBA00022500"/>
    </source>
</evidence>
<name>A0ABX0JJH0_9BACL</name>
<dbReference type="RefSeq" id="WP_166154445.1">
    <property type="nucleotide sequence ID" value="NZ_JAAOIW010000015.1"/>
</dbReference>
<protein>
    <recommendedName>
        <fullName evidence="4">Chemotaxis phosphatase CheX-like protein</fullName>
    </recommendedName>
</protein>
<dbReference type="SUPFAM" id="SSF160246">
    <property type="entry name" value="EspE N-terminal domain-like"/>
    <property type="match status" value="2"/>
</dbReference>
<gene>
    <name evidence="2" type="ORF">G9U52_29505</name>
</gene>
<reference evidence="2" key="1">
    <citation type="submission" date="2020-03" db="EMBL/GenBank/DDBJ databases">
        <title>Draft sequencing of Paenibacilllus sp. S3N08.</title>
        <authorList>
            <person name="Kim D.-U."/>
        </authorList>
    </citation>
    <scope>NUCLEOTIDE SEQUENCE</scope>
    <source>
        <strain evidence="2">S3N08</strain>
    </source>
</reference>
<organism evidence="2 3">
    <name type="scientific">Paenibacillus agricola</name>
    <dbReference type="NCBI Taxonomy" id="2716264"/>
    <lineage>
        <taxon>Bacteria</taxon>
        <taxon>Bacillati</taxon>
        <taxon>Bacillota</taxon>
        <taxon>Bacilli</taxon>
        <taxon>Bacillales</taxon>
        <taxon>Paenibacillaceae</taxon>
        <taxon>Paenibacillus</taxon>
    </lineage>
</organism>
<dbReference type="Proteomes" id="UP001165962">
    <property type="component" value="Unassembled WGS sequence"/>
</dbReference>
<keyword evidence="1" id="KW-0145">Chemotaxis</keyword>
<dbReference type="InterPro" id="IPR028976">
    <property type="entry name" value="CheC-like_sf"/>
</dbReference>
<evidence type="ECO:0000313" key="3">
    <source>
        <dbReference type="Proteomes" id="UP001165962"/>
    </source>
</evidence>
<keyword evidence="3" id="KW-1185">Reference proteome</keyword>